<dbReference type="PROSITE" id="PS01156">
    <property type="entry name" value="TONB_DEPENDENT_REC_2"/>
    <property type="match status" value="1"/>
</dbReference>
<dbReference type="InterPro" id="IPR010917">
    <property type="entry name" value="TonB_rcpt_CS"/>
</dbReference>
<keyword evidence="8" id="KW-0408">Iron</keyword>
<dbReference type="Gene3D" id="3.55.50.30">
    <property type="match status" value="1"/>
</dbReference>
<evidence type="ECO:0000256" key="7">
    <source>
        <dbReference type="ARBA" id="ARBA00022729"/>
    </source>
</evidence>
<sequence>MRLRNALVLGGRRSRGALALVMMTTTAIGLVAPGAVRPVAAQQARQIAFEIPAGSLSSALASFGRQSGLQVTYVPAVVAGKRSAGVSGSMTASAALSRLLQGSGLAHRFAGANTVTVQAAGSAAATAGAAPEGAIALDTIDVSGARAAAVDEPYRTPGSSAYISGETIQRFRGTSTGDIFDSTPGVIAGSNRNGAAMDVNIRGMQGMNRVATAIDGAEQSTSTYRGYYGVDNRVYVDPDLLSGVAINKGPGGGTAGPTAIGGSVYMETLNASDILRPGRSYGVQLKGSLGTNALDPLAGLLSSTSRVLPGQTVGRTEGGGIGGTRSASLAAAYQVENFELVGAIARRQSGNYFAGSHGPRTYNTTSGAVALSPAGPGQEVLNTSENALTLLLKGTARFGDGHQLRVSYIRHTNEFGEIMPNTIRSGYRQLPLSEIETNTLSARYNWKPSGNDLIDLSLNSSYVSINENSLQSDSIQVIQRPTRSVNVGLSGSNTSRFATPLGGLALTYGGTYSREAVAPRSPSTNGSYIAMSGTRDQWSVFGKGELSPLSWVKVHAGVQYMRFAVDDTSNYAGTTLRPASTGYRGDAVSPNAGITVTPMEGLQLFARYANGYRPPSIRESTWNSSGFLFNPNLRPERASTWEIGANVLRSDVLQQGDKLRVKLAYFDNFYRDYLGRAYGRVGTTWNYAYQVVNIDKVVMKGIELSGGYDARRYFVDLALNYYTNYAYCRVGVPCTDAPYQTDYMINQAPPRFTITTTVGARFYDEALTVGARHRYVSSSVAGVGGLDPNDFSAGTQIPWPAFHVVDLFAEWKIDQHMTLTVNINNLFDRYYLDPLSNANLPAPGRNARATLTAKF</sequence>
<accession>A0A2S0NGC2</accession>
<evidence type="ECO:0000313" key="17">
    <source>
        <dbReference type="EMBL" id="AVO47224.1"/>
    </source>
</evidence>
<name>A0A2S0NGC2_9HYPH</name>
<dbReference type="SMART" id="SM00965">
    <property type="entry name" value="STN"/>
    <property type="match status" value="1"/>
</dbReference>
<keyword evidence="11" id="KW-0675">Receptor</keyword>
<evidence type="ECO:0000313" key="18">
    <source>
        <dbReference type="Proteomes" id="UP000237889"/>
    </source>
</evidence>
<evidence type="ECO:0000256" key="13">
    <source>
        <dbReference type="PROSITE-ProRule" id="PRU01360"/>
    </source>
</evidence>
<feature type="short sequence motif" description="TonB C-terminal box" evidence="14">
    <location>
        <begin position="838"/>
        <end position="855"/>
    </location>
</feature>
<evidence type="ECO:0000256" key="5">
    <source>
        <dbReference type="ARBA" id="ARBA00022496"/>
    </source>
</evidence>
<proteinExistence type="inferred from homology"/>
<evidence type="ECO:0000256" key="15">
    <source>
        <dbReference type="RuleBase" id="RU003357"/>
    </source>
</evidence>
<dbReference type="PANTHER" id="PTHR30069">
    <property type="entry name" value="TONB-DEPENDENT OUTER MEMBRANE RECEPTOR"/>
    <property type="match status" value="1"/>
</dbReference>
<dbReference type="InterPro" id="IPR011662">
    <property type="entry name" value="Secretin/TonB_short_N"/>
</dbReference>
<dbReference type="Gene3D" id="2.170.130.10">
    <property type="entry name" value="TonB-dependent receptor, plug domain"/>
    <property type="match status" value="1"/>
</dbReference>
<reference evidence="17 18" key="1">
    <citation type="submission" date="2018-03" db="EMBL/GenBank/DDBJ databases">
        <title>Genome sequencing of Phreatobacter sp.</title>
        <authorList>
            <person name="Kim S.-J."/>
            <person name="Heo J."/>
            <person name="Kwon S.-W."/>
        </authorList>
    </citation>
    <scope>NUCLEOTIDE SEQUENCE [LARGE SCALE GENOMIC DNA]</scope>
    <source>
        <strain evidence="17 18">S-12</strain>
    </source>
</reference>
<evidence type="ECO:0000256" key="1">
    <source>
        <dbReference type="ARBA" id="ARBA00004571"/>
    </source>
</evidence>
<keyword evidence="18" id="KW-1185">Reference proteome</keyword>
<organism evidence="17 18">
    <name type="scientific">Phreatobacter cathodiphilus</name>
    <dbReference type="NCBI Taxonomy" id="1868589"/>
    <lineage>
        <taxon>Bacteria</taxon>
        <taxon>Pseudomonadati</taxon>
        <taxon>Pseudomonadota</taxon>
        <taxon>Alphaproteobacteria</taxon>
        <taxon>Hyphomicrobiales</taxon>
        <taxon>Phreatobacteraceae</taxon>
        <taxon>Phreatobacter</taxon>
    </lineage>
</organism>
<dbReference type="AlphaFoldDB" id="A0A2S0NGC2"/>
<dbReference type="SUPFAM" id="SSF56935">
    <property type="entry name" value="Porins"/>
    <property type="match status" value="1"/>
</dbReference>
<dbReference type="GO" id="GO:0044718">
    <property type="term" value="P:siderophore transmembrane transport"/>
    <property type="evidence" value="ECO:0007669"/>
    <property type="project" value="TreeGrafter"/>
</dbReference>
<keyword evidence="7" id="KW-0732">Signal</keyword>
<evidence type="ECO:0000259" key="16">
    <source>
        <dbReference type="SMART" id="SM00965"/>
    </source>
</evidence>
<dbReference type="PROSITE" id="PS52016">
    <property type="entry name" value="TONB_DEPENDENT_REC_3"/>
    <property type="match status" value="1"/>
</dbReference>
<keyword evidence="6 13" id="KW-0812">Transmembrane</keyword>
<evidence type="ECO:0000256" key="14">
    <source>
        <dbReference type="PROSITE-ProRule" id="PRU10144"/>
    </source>
</evidence>
<dbReference type="EMBL" id="CP027668">
    <property type="protein sequence ID" value="AVO47224.1"/>
    <property type="molecule type" value="Genomic_DNA"/>
</dbReference>
<dbReference type="Gene3D" id="2.40.170.20">
    <property type="entry name" value="TonB-dependent receptor, beta-barrel domain"/>
    <property type="match status" value="1"/>
</dbReference>
<keyword evidence="3 13" id="KW-0813">Transport</keyword>
<dbReference type="KEGG" id="phr:C6569_20460"/>
<dbReference type="InterPro" id="IPR012910">
    <property type="entry name" value="Plug_dom"/>
</dbReference>
<dbReference type="InterPro" id="IPR000531">
    <property type="entry name" value="Beta-barrel_TonB"/>
</dbReference>
<dbReference type="InterPro" id="IPR036942">
    <property type="entry name" value="Beta-barrel_TonB_sf"/>
</dbReference>
<gene>
    <name evidence="17" type="ORF">C6569_20460</name>
</gene>
<dbReference type="Pfam" id="PF07660">
    <property type="entry name" value="STN"/>
    <property type="match status" value="1"/>
</dbReference>
<dbReference type="Pfam" id="PF00593">
    <property type="entry name" value="TonB_dep_Rec_b-barrel"/>
    <property type="match status" value="1"/>
</dbReference>
<keyword evidence="4 13" id="KW-1134">Transmembrane beta strand</keyword>
<evidence type="ECO:0000256" key="10">
    <source>
        <dbReference type="ARBA" id="ARBA00023136"/>
    </source>
</evidence>
<dbReference type="PANTHER" id="PTHR30069:SF41">
    <property type="entry name" value="HEME_HEMOPEXIN UTILIZATION PROTEIN C"/>
    <property type="match status" value="1"/>
</dbReference>
<dbReference type="GO" id="GO:0015344">
    <property type="term" value="F:siderophore uptake transmembrane transporter activity"/>
    <property type="evidence" value="ECO:0007669"/>
    <property type="project" value="TreeGrafter"/>
</dbReference>
<evidence type="ECO:0000256" key="3">
    <source>
        <dbReference type="ARBA" id="ARBA00022448"/>
    </source>
</evidence>
<comment type="subcellular location">
    <subcellularLocation>
        <location evidence="1 13">Cell outer membrane</location>
        <topology evidence="1 13">Multi-pass membrane protein</topology>
    </subcellularLocation>
</comment>
<keyword evidence="5" id="KW-0406">Ion transport</keyword>
<dbReference type="Pfam" id="PF07715">
    <property type="entry name" value="Plug"/>
    <property type="match status" value="1"/>
</dbReference>
<evidence type="ECO:0000256" key="9">
    <source>
        <dbReference type="ARBA" id="ARBA00023077"/>
    </source>
</evidence>
<dbReference type="InterPro" id="IPR039426">
    <property type="entry name" value="TonB-dep_rcpt-like"/>
</dbReference>
<evidence type="ECO:0000256" key="2">
    <source>
        <dbReference type="ARBA" id="ARBA00009810"/>
    </source>
</evidence>
<dbReference type="CDD" id="cd01347">
    <property type="entry name" value="ligand_gated_channel"/>
    <property type="match status" value="1"/>
</dbReference>
<evidence type="ECO:0000256" key="12">
    <source>
        <dbReference type="ARBA" id="ARBA00023237"/>
    </source>
</evidence>
<evidence type="ECO:0000256" key="11">
    <source>
        <dbReference type="ARBA" id="ARBA00023170"/>
    </source>
</evidence>
<protein>
    <recommendedName>
        <fullName evidence="16">Secretin/TonB short N-terminal domain-containing protein</fullName>
    </recommendedName>
</protein>
<dbReference type="GO" id="GO:0009279">
    <property type="term" value="C:cell outer membrane"/>
    <property type="evidence" value="ECO:0007669"/>
    <property type="project" value="UniProtKB-SubCell"/>
</dbReference>
<keyword evidence="9 15" id="KW-0798">TonB box</keyword>
<feature type="domain" description="Secretin/TonB short N-terminal" evidence="16">
    <location>
        <begin position="69"/>
        <end position="120"/>
    </location>
</feature>
<comment type="similarity">
    <text evidence="2 13 15">Belongs to the TonB-dependent receptor family.</text>
</comment>
<keyword evidence="5" id="KW-0410">Iron transport</keyword>
<keyword evidence="10 13" id="KW-0472">Membrane</keyword>
<dbReference type="InterPro" id="IPR037066">
    <property type="entry name" value="Plug_dom_sf"/>
</dbReference>
<keyword evidence="12 13" id="KW-0998">Cell outer membrane</keyword>
<evidence type="ECO:0000256" key="4">
    <source>
        <dbReference type="ARBA" id="ARBA00022452"/>
    </source>
</evidence>
<dbReference type="Proteomes" id="UP000237889">
    <property type="component" value="Chromosome"/>
</dbReference>
<evidence type="ECO:0000256" key="8">
    <source>
        <dbReference type="ARBA" id="ARBA00023004"/>
    </source>
</evidence>
<evidence type="ECO:0000256" key="6">
    <source>
        <dbReference type="ARBA" id="ARBA00022692"/>
    </source>
</evidence>